<comment type="caution">
    <text evidence="1">The sequence shown here is derived from an EMBL/GenBank/DDBJ whole genome shotgun (WGS) entry which is preliminary data.</text>
</comment>
<dbReference type="CDD" id="cd18773">
    <property type="entry name" value="PDC1_HK_sensor"/>
    <property type="match status" value="1"/>
</dbReference>
<sequence>MIDMSQSISLDFIDGFHLIELEFSTGKYMLEYTNANINEEFEKSYDLTEVVEGNKYSTTTFMWYAFPFPNGSSPFYTLNADQERDVRYCRNNYYFQKQLLDHPQTLIAYDTYFLGFDSGVLCARANSAFWKTAMKQKSDTYCHCDAMGNCYFSDLCRPWFVSSKQNPNQCYFSDLYLFAQGTYFGLGISAPLYDTNGKFMGAMASNVIPSFNPTRAAAVAQGNYIKNMYFQLVRQANYLVADNQPIVRLNRS</sequence>
<accession>A0A8J8P4Q1</accession>
<proteinExistence type="predicted"/>
<dbReference type="Gene3D" id="3.30.450.20">
    <property type="entry name" value="PAS domain"/>
    <property type="match status" value="1"/>
</dbReference>
<protein>
    <submittedName>
        <fullName evidence="1">Uncharacterized protein</fullName>
    </submittedName>
</protein>
<dbReference type="EMBL" id="RRYP01001544">
    <property type="protein sequence ID" value="TNV85794.1"/>
    <property type="molecule type" value="Genomic_DNA"/>
</dbReference>
<evidence type="ECO:0000313" key="1">
    <source>
        <dbReference type="EMBL" id="TNV85794.1"/>
    </source>
</evidence>
<name>A0A8J8P4Q1_HALGN</name>
<reference evidence="1" key="1">
    <citation type="submission" date="2019-06" db="EMBL/GenBank/DDBJ databases">
        <authorList>
            <person name="Zheng W."/>
        </authorList>
    </citation>
    <scope>NUCLEOTIDE SEQUENCE</scope>
    <source>
        <strain evidence="1">QDHG01</strain>
    </source>
</reference>
<dbReference type="AlphaFoldDB" id="A0A8J8P4Q1"/>
<dbReference type="Proteomes" id="UP000785679">
    <property type="component" value="Unassembled WGS sequence"/>
</dbReference>
<keyword evidence="2" id="KW-1185">Reference proteome</keyword>
<organism evidence="1 2">
    <name type="scientific">Halteria grandinella</name>
    <dbReference type="NCBI Taxonomy" id="5974"/>
    <lineage>
        <taxon>Eukaryota</taxon>
        <taxon>Sar</taxon>
        <taxon>Alveolata</taxon>
        <taxon>Ciliophora</taxon>
        <taxon>Intramacronucleata</taxon>
        <taxon>Spirotrichea</taxon>
        <taxon>Stichotrichia</taxon>
        <taxon>Sporadotrichida</taxon>
        <taxon>Halteriidae</taxon>
        <taxon>Halteria</taxon>
    </lineage>
</organism>
<evidence type="ECO:0000313" key="2">
    <source>
        <dbReference type="Proteomes" id="UP000785679"/>
    </source>
</evidence>
<gene>
    <name evidence="1" type="ORF">FGO68_gene11748</name>
</gene>